<comment type="similarity">
    <text evidence="7">Belongs to the aspartate/glutamate racemases family.</text>
</comment>
<feature type="binding site" evidence="7">
    <location>
        <begin position="50"/>
        <end position="51"/>
    </location>
    <ligand>
        <name>substrate</name>
    </ligand>
</feature>
<dbReference type="InterPro" id="IPR015942">
    <property type="entry name" value="Asp/Glu/hydantoin_racemase"/>
</dbReference>
<dbReference type="InterPro" id="IPR018187">
    <property type="entry name" value="Asp/Glu_racemase_AS_1"/>
</dbReference>
<dbReference type="AlphaFoldDB" id="A0A1H6TDA5"/>
<comment type="catalytic activity">
    <reaction evidence="1 7">
        <text>L-glutamate = D-glutamate</text>
        <dbReference type="Rhea" id="RHEA:12813"/>
        <dbReference type="ChEBI" id="CHEBI:29985"/>
        <dbReference type="ChEBI" id="CHEBI:29986"/>
        <dbReference type="EC" id="5.1.1.3"/>
    </reaction>
</comment>
<dbReference type="GO" id="GO:0009252">
    <property type="term" value="P:peptidoglycan biosynthetic process"/>
    <property type="evidence" value="ECO:0007669"/>
    <property type="project" value="UniProtKB-UniRule"/>
</dbReference>
<dbReference type="PROSITE" id="PS00923">
    <property type="entry name" value="ASP_GLU_RACEMASE_1"/>
    <property type="match status" value="1"/>
</dbReference>
<keyword evidence="5 7" id="KW-0413">Isomerase</keyword>
<feature type="binding site" evidence="7">
    <location>
        <begin position="191"/>
        <end position="192"/>
    </location>
    <ligand>
        <name>substrate</name>
    </ligand>
</feature>
<evidence type="ECO:0000256" key="4">
    <source>
        <dbReference type="ARBA" id="ARBA00022984"/>
    </source>
</evidence>
<evidence type="ECO:0000256" key="6">
    <source>
        <dbReference type="ARBA" id="ARBA00023316"/>
    </source>
</evidence>
<comment type="function">
    <text evidence="7">Provides the (R)-glutamate required for cell wall biosynthesis.</text>
</comment>
<feature type="binding site" evidence="7">
    <location>
        <begin position="82"/>
        <end position="83"/>
    </location>
    <ligand>
        <name>substrate</name>
    </ligand>
</feature>
<evidence type="ECO:0000256" key="2">
    <source>
        <dbReference type="ARBA" id="ARBA00013090"/>
    </source>
</evidence>
<dbReference type="SUPFAM" id="SSF53681">
    <property type="entry name" value="Aspartate/glutamate racemase"/>
    <property type="match status" value="2"/>
</dbReference>
<feature type="active site" description="Proton donor/acceptor" evidence="7">
    <location>
        <position position="190"/>
    </location>
</feature>
<dbReference type="GO" id="GO:0071555">
    <property type="term" value="P:cell wall organization"/>
    <property type="evidence" value="ECO:0007669"/>
    <property type="project" value="UniProtKB-KW"/>
</dbReference>
<dbReference type="GO" id="GO:0008360">
    <property type="term" value="P:regulation of cell shape"/>
    <property type="evidence" value="ECO:0007669"/>
    <property type="project" value="UniProtKB-KW"/>
</dbReference>
<dbReference type="HAMAP" id="MF_00258">
    <property type="entry name" value="Glu_racemase"/>
    <property type="match status" value="1"/>
</dbReference>
<evidence type="ECO:0000313" key="8">
    <source>
        <dbReference type="EMBL" id="SEI78093.1"/>
    </source>
</evidence>
<evidence type="ECO:0000313" key="9">
    <source>
        <dbReference type="Proteomes" id="UP000183077"/>
    </source>
</evidence>
<accession>A0A1H6TDA5</accession>
<name>A0A1H6TDA5_9FLAO</name>
<dbReference type="InterPro" id="IPR004391">
    <property type="entry name" value="Glu_race"/>
</dbReference>
<feature type="binding site" evidence="7">
    <location>
        <begin position="18"/>
        <end position="19"/>
    </location>
    <ligand>
        <name>substrate</name>
    </ligand>
</feature>
<dbReference type="InterPro" id="IPR001920">
    <property type="entry name" value="Asp/Glu_race"/>
</dbReference>
<dbReference type="Gene3D" id="3.40.50.1860">
    <property type="match status" value="2"/>
</dbReference>
<dbReference type="PANTHER" id="PTHR21198">
    <property type="entry name" value="GLUTAMATE RACEMASE"/>
    <property type="match status" value="1"/>
</dbReference>
<dbReference type="FunFam" id="3.40.50.1860:FF:000001">
    <property type="entry name" value="Glutamate racemase"/>
    <property type="match status" value="1"/>
</dbReference>
<dbReference type="Proteomes" id="UP000183077">
    <property type="component" value="Unassembled WGS sequence"/>
</dbReference>
<dbReference type="NCBIfam" id="TIGR00067">
    <property type="entry name" value="glut_race"/>
    <property type="match status" value="1"/>
</dbReference>
<keyword evidence="3 7" id="KW-0133">Cell shape</keyword>
<keyword evidence="6 7" id="KW-0961">Cell wall biogenesis/degradation</keyword>
<evidence type="ECO:0000256" key="5">
    <source>
        <dbReference type="ARBA" id="ARBA00023235"/>
    </source>
</evidence>
<dbReference type="PANTHER" id="PTHR21198:SF3">
    <property type="entry name" value="GLUTAMATE RACEMASE"/>
    <property type="match status" value="1"/>
</dbReference>
<evidence type="ECO:0000256" key="1">
    <source>
        <dbReference type="ARBA" id="ARBA00001602"/>
    </source>
</evidence>
<dbReference type="EMBL" id="FNYS01000004">
    <property type="protein sequence ID" value="SEI78093.1"/>
    <property type="molecule type" value="Genomic_DNA"/>
</dbReference>
<dbReference type="GO" id="GO:0008881">
    <property type="term" value="F:glutamate racemase activity"/>
    <property type="evidence" value="ECO:0007669"/>
    <property type="project" value="UniProtKB-UniRule"/>
</dbReference>
<dbReference type="InterPro" id="IPR033134">
    <property type="entry name" value="Asp/Glu_racemase_AS_2"/>
</dbReference>
<organism evidence="8 9">
    <name type="scientific">Myroides marinus</name>
    <dbReference type="NCBI Taxonomy" id="703342"/>
    <lineage>
        <taxon>Bacteria</taxon>
        <taxon>Pseudomonadati</taxon>
        <taxon>Bacteroidota</taxon>
        <taxon>Flavobacteriia</taxon>
        <taxon>Flavobacteriales</taxon>
        <taxon>Flavobacteriaceae</taxon>
        <taxon>Myroides</taxon>
    </lineage>
</organism>
<gene>
    <name evidence="7" type="primary">murI</name>
    <name evidence="8" type="ORF">SAMN04488018_104190</name>
</gene>
<comment type="pathway">
    <text evidence="7">Cell wall biogenesis; peptidoglycan biosynthesis.</text>
</comment>
<dbReference type="EC" id="5.1.1.3" evidence="2 7"/>
<protein>
    <recommendedName>
        <fullName evidence="2 7">Glutamate racemase</fullName>
        <ecNumber evidence="2 7">5.1.1.3</ecNumber>
    </recommendedName>
</protein>
<proteinExistence type="inferred from homology"/>
<dbReference type="Pfam" id="PF01177">
    <property type="entry name" value="Asp_Glu_race"/>
    <property type="match status" value="1"/>
</dbReference>
<sequence length="266" mass="29762">MVFLYLYMTKNNPIGIFDSGIGGTTIWREINLLMPNENTMYIGDQLYAPYGVRPKQEIVELSCKNIDYLLSLDCKIIVVACNTATTMAIAEMRAKYNVPIIGIEPAIKPATILSKTSKIGILATKGTITSDFFASKVKQYPETQIIEQIGFELVTLIETGRLHSPEMIDLLKTYLDPMVEQGIDTLVLGCTHYPYLIPIIETLIPSDIKIIDSGRAVAKQTRKVLEELDLLTTRNDLGNSCFYSNTDVTILKSFVPEASVVEYRDF</sequence>
<reference evidence="8 9" key="1">
    <citation type="submission" date="2016-10" db="EMBL/GenBank/DDBJ databases">
        <authorList>
            <person name="de Groot N.N."/>
        </authorList>
    </citation>
    <scope>NUCLEOTIDE SEQUENCE [LARGE SCALE GENOMIC DNA]</scope>
    <source>
        <strain evidence="8 9">DSM 23048</strain>
    </source>
</reference>
<feature type="active site" description="Proton donor/acceptor" evidence="7">
    <location>
        <position position="81"/>
    </location>
</feature>
<evidence type="ECO:0000256" key="3">
    <source>
        <dbReference type="ARBA" id="ARBA00022960"/>
    </source>
</evidence>
<dbReference type="PROSITE" id="PS00924">
    <property type="entry name" value="ASP_GLU_RACEMASE_2"/>
    <property type="match status" value="1"/>
</dbReference>
<dbReference type="UniPathway" id="UPA00219"/>
<evidence type="ECO:0000256" key="7">
    <source>
        <dbReference type="HAMAP-Rule" id="MF_00258"/>
    </source>
</evidence>
<keyword evidence="4 7" id="KW-0573">Peptidoglycan synthesis</keyword>